<organism evidence="2 3">
    <name type="scientific">Heliocybe sulcata</name>
    <dbReference type="NCBI Taxonomy" id="5364"/>
    <lineage>
        <taxon>Eukaryota</taxon>
        <taxon>Fungi</taxon>
        <taxon>Dikarya</taxon>
        <taxon>Basidiomycota</taxon>
        <taxon>Agaricomycotina</taxon>
        <taxon>Agaricomycetes</taxon>
        <taxon>Gloeophyllales</taxon>
        <taxon>Gloeophyllaceae</taxon>
        <taxon>Heliocybe</taxon>
    </lineage>
</organism>
<keyword evidence="3" id="KW-1185">Reference proteome</keyword>
<sequence length="147" mass="16380">MKSLRLSIGFLVLAVSIPLQCYVNVQLQSTIMFSNVYCRHSLDASFVLIAIHLPRHLQPQRDPPSLSGDCSESLYWLINQGSPWPWIFPTSRPSLPFLLTPFLELNVDCVRAYADFPSLLLSSGLALGCAIPYLLTFASRPSSSIRP</sequence>
<name>A0A5C3MIQ1_9AGAM</name>
<accession>A0A5C3MIQ1</accession>
<evidence type="ECO:0000313" key="2">
    <source>
        <dbReference type="EMBL" id="TFK45282.1"/>
    </source>
</evidence>
<feature type="signal peptide" evidence="1">
    <location>
        <begin position="1"/>
        <end position="21"/>
    </location>
</feature>
<dbReference type="AlphaFoldDB" id="A0A5C3MIQ1"/>
<keyword evidence="1" id="KW-0732">Signal</keyword>
<proteinExistence type="predicted"/>
<evidence type="ECO:0000256" key="1">
    <source>
        <dbReference type="SAM" id="SignalP"/>
    </source>
</evidence>
<gene>
    <name evidence="2" type="ORF">OE88DRAFT_1229911</name>
</gene>
<reference evidence="2 3" key="1">
    <citation type="journal article" date="2019" name="Nat. Ecol. Evol.">
        <title>Megaphylogeny resolves global patterns of mushroom evolution.</title>
        <authorList>
            <person name="Varga T."/>
            <person name="Krizsan K."/>
            <person name="Foldi C."/>
            <person name="Dima B."/>
            <person name="Sanchez-Garcia M."/>
            <person name="Sanchez-Ramirez S."/>
            <person name="Szollosi G.J."/>
            <person name="Szarkandi J.G."/>
            <person name="Papp V."/>
            <person name="Albert L."/>
            <person name="Andreopoulos W."/>
            <person name="Angelini C."/>
            <person name="Antonin V."/>
            <person name="Barry K.W."/>
            <person name="Bougher N.L."/>
            <person name="Buchanan P."/>
            <person name="Buyck B."/>
            <person name="Bense V."/>
            <person name="Catcheside P."/>
            <person name="Chovatia M."/>
            <person name="Cooper J."/>
            <person name="Damon W."/>
            <person name="Desjardin D."/>
            <person name="Finy P."/>
            <person name="Geml J."/>
            <person name="Haridas S."/>
            <person name="Hughes K."/>
            <person name="Justo A."/>
            <person name="Karasinski D."/>
            <person name="Kautmanova I."/>
            <person name="Kiss B."/>
            <person name="Kocsube S."/>
            <person name="Kotiranta H."/>
            <person name="LaButti K.M."/>
            <person name="Lechner B.E."/>
            <person name="Liimatainen K."/>
            <person name="Lipzen A."/>
            <person name="Lukacs Z."/>
            <person name="Mihaltcheva S."/>
            <person name="Morgado L.N."/>
            <person name="Niskanen T."/>
            <person name="Noordeloos M.E."/>
            <person name="Ohm R.A."/>
            <person name="Ortiz-Santana B."/>
            <person name="Ovrebo C."/>
            <person name="Racz N."/>
            <person name="Riley R."/>
            <person name="Savchenko A."/>
            <person name="Shiryaev A."/>
            <person name="Soop K."/>
            <person name="Spirin V."/>
            <person name="Szebenyi C."/>
            <person name="Tomsovsky M."/>
            <person name="Tulloss R.E."/>
            <person name="Uehling J."/>
            <person name="Grigoriev I.V."/>
            <person name="Vagvolgyi C."/>
            <person name="Papp T."/>
            <person name="Martin F.M."/>
            <person name="Miettinen O."/>
            <person name="Hibbett D.S."/>
            <person name="Nagy L.G."/>
        </authorList>
    </citation>
    <scope>NUCLEOTIDE SEQUENCE [LARGE SCALE GENOMIC DNA]</scope>
    <source>
        <strain evidence="2 3">OMC1185</strain>
    </source>
</reference>
<dbReference type="Proteomes" id="UP000305948">
    <property type="component" value="Unassembled WGS sequence"/>
</dbReference>
<evidence type="ECO:0000313" key="3">
    <source>
        <dbReference type="Proteomes" id="UP000305948"/>
    </source>
</evidence>
<feature type="chain" id="PRO_5022966626" evidence="1">
    <location>
        <begin position="22"/>
        <end position="147"/>
    </location>
</feature>
<dbReference type="EMBL" id="ML213548">
    <property type="protein sequence ID" value="TFK45282.1"/>
    <property type="molecule type" value="Genomic_DNA"/>
</dbReference>
<protein>
    <submittedName>
        <fullName evidence="2">Uncharacterized protein</fullName>
    </submittedName>
</protein>